<dbReference type="FunFam" id="3.90.1530.30:FF:000001">
    <property type="entry name" value="Chromosome partitioning protein ParB"/>
    <property type="match status" value="1"/>
</dbReference>
<proteinExistence type="inferred from homology"/>
<feature type="domain" description="ParB-like N-terminal" evidence="7">
    <location>
        <begin position="25"/>
        <end position="114"/>
    </location>
</feature>
<dbReference type="GO" id="GO:0005694">
    <property type="term" value="C:chromosome"/>
    <property type="evidence" value="ECO:0007669"/>
    <property type="project" value="TreeGrafter"/>
</dbReference>
<reference evidence="8 9" key="1">
    <citation type="journal article" date="2019" name="Indoor Air">
        <title>Impacts of indoor surface finishes on bacterial viability.</title>
        <authorList>
            <person name="Hu J."/>
            <person name="Maamar S.B."/>
            <person name="Glawe A.J."/>
            <person name="Gottel N."/>
            <person name="Gilbert J.A."/>
            <person name="Hartmann E.M."/>
        </authorList>
    </citation>
    <scope>NUCLEOTIDE SEQUENCE [LARGE SCALE GENOMIC DNA]</scope>
    <source>
        <strain evidence="8 9">AF060A6</strain>
    </source>
</reference>
<feature type="coiled-coil region" evidence="6">
    <location>
        <begin position="199"/>
        <end position="226"/>
    </location>
</feature>
<dbReference type="InterPro" id="IPR050336">
    <property type="entry name" value="Chromosome_partition/occlusion"/>
</dbReference>
<dbReference type="EMBL" id="SLUB01000095">
    <property type="protein sequence ID" value="THE09210.1"/>
    <property type="molecule type" value="Genomic_DNA"/>
</dbReference>
<dbReference type="Pfam" id="PF17762">
    <property type="entry name" value="HTH_ParB"/>
    <property type="match status" value="1"/>
</dbReference>
<protein>
    <submittedName>
        <fullName evidence="8">ParB/RepB/Spo0J family partition protein</fullName>
    </submittedName>
</protein>
<name>A0A4S3PIK2_9BACI</name>
<dbReference type="GO" id="GO:0007059">
    <property type="term" value="P:chromosome segregation"/>
    <property type="evidence" value="ECO:0007669"/>
    <property type="project" value="UniProtKB-KW"/>
</dbReference>
<evidence type="ECO:0000256" key="2">
    <source>
        <dbReference type="ARBA" id="ARBA00006295"/>
    </source>
</evidence>
<sequence>MAKGLGRGVNALFQNMEVGTEEVVKEVKITELKPNPYQPRKTFEPEAIAELKESILTHGVLQPLIVRKTIKGFQIVAGERRYRAAKEAKLKTVPVVVRELNEQQMMEIALLENLQREDLSPIEEAFAYQSLLDNLKITQEQLSKRVGKSRPHIANHLRLLSLPKHVQILISEGKLSMGHGRTLLGLKKKEKLNAIVDKVIAEELNVRQLEALVNQLNQNVPRETSKPPKKEKDVFIKEQESFLRERFGTSVTIKQTKKKGKIEIEFFSNEDLERILELLESPKIS</sequence>
<keyword evidence="6" id="KW-0175">Coiled coil</keyword>
<dbReference type="AlphaFoldDB" id="A0A4S3PIK2"/>
<dbReference type="InterPro" id="IPR004437">
    <property type="entry name" value="ParB/RepB/Spo0J"/>
</dbReference>
<evidence type="ECO:0000313" key="9">
    <source>
        <dbReference type="Proteomes" id="UP000306477"/>
    </source>
</evidence>
<evidence type="ECO:0000256" key="6">
    <source>
        <dbReference type="SAM" id="Coils"/>
    </source>
</evidence>
<dbReference type="InterPro" id="IPR041468">
    <property type="entry name" value="HTH_ParB/Spo0J"/>
</dbReference>
<dbReference type="Pfam" id="PF23552">
    <property type="entry name" value="ParB_C"/>
    <property type="match status" value="1"/>
</dbReference>
<dbReference type="FunFam" id="1.10.10.2830:FF:000001">
    <property type="entry name" value="Chromosome partitioning protein ParB"/>
    <property type="match status" value="1"/>
</dbReference>
<dbReference type="InterPro" id="IPR057240">
    <property type="entry name" value="ParB_dimer_C"/>
</dbReference>
<dbReference type="NCBIfam" id="TIGR00180">
    <property type="entry name" value="parB_part"/>
    <property type="match status" value="1"/>
</dbReference>
<dbReference type="Gene3D" id="1.10.10.2830">
    <property type="match status" value="1"/>
</dbReference>
<comment type="similarity">
    <text evidence="2">Belongs to the ParB family.</text>
</comment>
<gene>
    <name evidence="8" type="ORF">E1I69_23285</name>
</gene>
<dbReference type="STRING" id="1033734.GCA_000285535_02780"/>
<dbReference type="Proteomes" id="UP000306477">
    <property type="component" value="Unassembled WGS sequence"/>
</dbReference>
<dbReference type="GO" id="GO:0045881">
    <property type="term" value="P:positive regulation of sporulation resulting in formation of a cellular spore"/>
    <property type="evidence" value="ECO:0007669"/>
    <property type="project" value="TreeGrafter"/>
</dbReference>
<evidence type="ECO:0000256" key="3">
    <source>
        <dbReference type="ARBA" id="ARBA00022490"/>
    </source>
</evidence>
<dbReference type="Gene3D" id="3.90.1530.30">
    <property type="match status" value="1"/>
</dbReference>
<evidence type="ECO:0000256" key="4">
    <source>
        <dbReference type="ARBA" id="ARBA00022829"/>
    </source>
</evidence>
<dbReference type="InterPro" id="IPR036086">
    <property type="entry name" value="ParB/Sulfiredoxin_sf"/>
</dbReference>
<evidence type="ECO:0000256" key="5">
    <source>
        <dbReference type="ARBA" id="ARBA00023125"/>
    </source>
</evidence>
<dbReference type="GO" id="GO:0009295">
    <property type="term" value="C:nucleoid"/>
    <property type="evidence" value="ECO:0007669"/>
    <property type="project" value="UniProtKB-SubCell"/>
</dbReference>
<dbReference type="PANTHER" id="PTHR33375:SF1">
    <property type="entry name" value="CHROMOSOME-PARTITIONING PROTEIN PARB-RELATED"/>
    <property type="match status" value="1"/>
</dbReference>
<evidence type="ECO:0000256" key="1">
    <source>
        <dbReference type="ARBA" id="ARBA00004453"/>
    </source>
</evidence>
<accession>A0A4S3PIK2</accession>
<dbReference type="SUPFAM" id="SSF110849">
    <property type="entry name" value="ParB/Sulfiredoxin"/>
    <property type="match status" value="1"/>
</dbReference>
<dbReference type="CDD" id="cd16393">
    <property type="entry name" value="SPO0J_N"/>
    <property type="match status" value="1"/>
</dbReference>
<dbReference type="OrthoDB" id="9802051at2"/>
<dbReference type="GO" id="GO:0003677">
    <property type="term" value="F:DNA binding"/>
    <property type="evidence" value="ECO:0007669"/>
    <property type="project" value="UniProtKB-KW"/>
</dbReference>
<dbReference type="InterPro" id="IPR003115">
    <property type="entry name" value="ParB_N"/>
</dbReference>
<comment type="caution">
    <text evidence="8">The sequence shown here is derived from an EMBL/GenBank/DDBJ whole genome shotgun (WGS) entry which is preliminary data.</text>
</comment>
<dbReference type="PANTHER" id="PTHR33375">
    <property type="entry name" value="CHROMOSOME-PARTITIONING PROTEIN PARB-RELATED"/>
    <property type="match status" value="1"/>
</dbReference>
<dbReference type="SUPFAM" id="SSF109709">
    <property type="entry name" value="KorB DNA-binding domain-like"/>
    <property type="match status" value="1"/>
</dbReference>
<dbReference type="Pfam" id="PF02195">
    <property type="entry name" value="ParB_N"/>
    <property type="match status" value="1"/>
</dbReference>
<comment type="subcellular location">
    <subcellularLocation>
        <location evidence="1">Cytoplasm</location>
        <location evidence="1">Nucleoid</location>
    </subcellularLocation>
</comment>
<evidence type="ECO:0000313" key="8">
    <source>
        <dbReference type="EMBL" id="THE09210.1"/>
    </source>
</evidence>
<keyword evidence="5" id="KW-0238">DNA-binding</keyword>
<keyword evidence="4" id="KW-0159">Chromosome partition</keyword>
<organism evidence="8 9">
    <name type="scientific">Bacillus timonensis</name>
    <dbReference type="NCBI Taxonomy" id="1033734"/>
    <lineage>
        <taxon>Bacteria</taxon>
        <taxon>Bacillati</taxon>
        <taxon>Bacillota</taxon>
        <taxon>Bacilli</taxon>
        <taxon>Bacillales</taxon>
        <taxon>Bacillaceae</taxon>
        <taxon>Bacillus</taxon>
    </lineage>
</organism>
<dbReference type="RefSeq" id="WP_136381895.1">
    <property type="nucleotide sequence ID" value="NZ_SLUB01000095.1"/>
</dbReference>
<keyword evidence="9" id="KW-1185">Reference proteome</keyword>
<keyword evidence="3" id="KW-0963">Cytoplasm</keyword>
<evidence type="ECO:0000259" key="7">
    <source>
        <dbReference type="SMART" id="SM00470"/>
    </source>
</evidence>
<dbReference type="SMART" id="SM00470">
    <property type="entry name" value="ParB"/>
    <property type="match status" value="1"/>
</dbReference>